<evidence type="ECO:0000313" key="1">
    <source>
        <dbReference type="EMBL" id="TDX26229.1"/>
    </source>
</evidence>
<evidence type="ECO:0000313" key="2">
    <source>
        <dbReference type="Proteomes" id="UP000295484"/>
    </source>
</evidence>
<comment type="caution">
    <text evidence="1">The sequence shown here is derived from an EMBL/GenBank/DDBJ whole genome shotgun (WGS) entry which is preliminary data.</text>
</comment>
<dbReference type="EMBL" id="SOEB01000017">
    <property type="protein sequence ID" value="TDX26229.1"/>
    <property type="molecule type" value="Genomic_DNA"/>
</dbReference>
<name>A0A4R8FJC3_9RHOB</name>
<reference evidence="1 2" key="1">
    <citation type="submission" date="2019-03" db="EMBL/GenBank/DDBJ databases">
        <title>Genomic Encyclopedia of Type Strains, Phase IV (KMG-IV): sequencing the most valuable type-strain genomes for metagenomic binning, comparative biology and taxonomic classification.</title>
        <authorList>
            <person name="Goeker M."/>
        </authorList>
    </citation>
    <scope>NUCLEOTIDE SEQUENCE [LARGE SCALE GENOMIC DNA]</scope>
    <source>
        <strain evidence="1 2">JA181</strain>
    </source>
</reference>
<accession>A0A4R8FJC3</accession>
<proteinExistence type="predicted"/>
<sequence>MLITPDEWQQCETDTLPPRQGSVVIGIDLGGSASMTAAAFC</sequence>
<organism evidence="1 2">
    <name type="scientific">Rhodovulum visakhapatnamense</name>
    <dbReference type="NCBI Taxonomy" id="364297"/>
    <lineage>
        <taxon>Bacteria</taxon>
        <taxon>Pseudomonadati</taxon>
        <taxon>Pseudomonadota</taxon>
        <taxon>Alphaproteobacteria</taxon>
        <taxon>Rhodobacterales</taxon>
        <taxon>Paracoccaceae</taxon>
        <taxon>Rhodovulum</taxon>
    </lineage>
</organism>
<dbReference type="Proteomes" id="UP000295484">
    <property type="component" value="Unassembled WGS sequence"/>
</dbReference>
<dbReference type="RefSeq" id="WP_341800932.1">
    <property type="nucleotide sequence ID" value="NZ_SOEB01000017.1"/>
</dbReference>
<gene>
    <name evidence="1" type="ORF">EV657_1171</name>
</gene>
<protein>
    <submittedName>
        <fullName evidence="1">Uncharacterized protein</fullName>
    </submittedName>
</protein>
<dbReference type="AlphaFoldDB" id="A0A4R8FJC3"/>